<organism evidence="2 3">
    <name type="scientific">Alkalimarinus alittae</name>
    <dbReference type="NCBI Taxonomy" id="2961619"/>
    <lineage>
        <taxon>Bacteria</taxon>
        <taxon>Pseudomonadati</taxon>
        <taxon>Pseudomonadota</taxon>
        <taxon>Gammaproteobacteria</taxon>
        <taxon>Alteromonadales</taxon>
        <taxon>Alteromonadaceae</taxon>
        <taxon>Alkalimarinus</taxon>
    </lineage>
</organism>
<keyword evidence="3" id="KW-1185">Reference proteome</keyword>
<name>A0ABY6N562_9ALTE</name>
<sequence length="155" mass="17482">MSLKKVVIQQYRENVNRAKQKVEGLRVPSEGWLRTTRKALGMSGAQLGRRLGVTRGSISNTEKAELNGGVTLKAMQQMAEGLGCRFVYAVVPEKNIEDVIYRRALKKAREQIEEASVHMALEEQVLSSSMLDIEVRRLADEMFNEASAELWNDDE</sequence>
<dbReference type="EMBL" id="CP100390">
    <property type="protein sequence ID" value="UZE97229.1"/>
    <property type="molecule type" value="Genomic_DNA"/>
</dbReference>
<evidence type="ECO:0000313" key="3">
    <source>
        <dbReference type="Proteomes" id="UP001163739"/>
    </source>
</evidence>
<accession>A0ABY6N562</accession>
<dbReference type="CDD" id="cd00093">
    <property type="entry name" value="HTH_XRE"/>
    <property type="match status" value="1"/>
</dbReference>
<dbReference type="Gene3D" id="1.10.260.40">
    <property type="entry name" value="lambda repressor-like DNA-binding domains"/>
    <property type="match status" value="1"/>
</dbReference>
<evidence type="ECO:0000313" key="2">
    <source>
        <dbReference type="EMBL" id="UZE97229.1"/>
    </source>
</evidence>
<dbReference type="NCBIfam" id="TIGR02612">
    <property type="entry name" value="mob_myst_A"/>
    <property type="match status" value="1"/>
</dbReference>
<dbReference type="InterPro" id="IPR001387">
    <property type="entry name" value="Cro/C1-type_HTH"/>
</dbReference>
<dbReference type="Proteomes" id="UP001163739">
    <property type="component" value="Chromosome"/>
</dbReference>
<dbReference type="PROSITE" id="PS50943">
    <property type="entry name" value="HTH_CROC1"/>
    <property type="match status" value="1"/>
</dbReference>
<dbReference type="InterPro" id="IPR013435">
    <property type="entry name" value="Mobile_mystery_prot_A"/>
</dbReference>
<protein>
    <submittedName>
        <fullName evidence="2">Mobile mystery protein A</fullName>
    </submittedName>
</protein>
<dbReference type="SUPFAM" id="SSF47413">
    <property type="entry name" value="lambda repressor-like DNA-binding domains"/>
    <property type="match status" value="1"/>
</dbReference>
<dbReference type="Pfam" id="PF01381">
    <property type="entry name" value="HTH_3"/>
    <property type="match status" value="1"/>
</dbReference>
<feature type="domain" description="HTH cro/C1-type" evidence="1">
    <location>
        <begin position="33"/>
        <end position="89"/>
    </location>
</feature>
<dbReference type="RefSeq" id="WP_265048708.1">
    <property type="nucleotide sequence ID" value="NZ_CP100390.1"/>
</dbReference>
<evidence type="ECO:0000259" key="1">
    <source>
        <dbReference type="PROSITE" id="PS50943"/>
    </source>
</evidence>
<gene>
    <name evidence="2" type="ORF">NKI27_05630</name>
</gene>
<dbReference type="InterPro" id="IPR010982">
    <property type="entry name" value="Lambda_DNA-bd_dom_sf"/>
</dbReference>
<dbReference type="SMART" id="SM00530">
    <property type="entry name" value="HTH_XRE"/>
    <property type="match status" value="1"/>
</dbReference>
<proteinExistence type="predicted"/>
<reference evidence="2" key="1">
    <citation type="submission" date="2022-06" db="EMBL/GenBank/DDBJ databases">
        <title>Alkalimarinus sp. nov., isolated from gut of a Alitta virens.</title>
        <authorList>
            <person name="Yang A.I."/>
            <person name="Shin N.-R."/>
        </authorList>
    </citation>
    <scope>NUCLEOTIDE SEQUENCE</scope>
    <source>
        <strain evidence="2">A2M4</strain>
    </source>
</reference>